<dbReference type="Pfam" id="PF05120">
    <property type="entry name" value="GvpG"/>
    <property type="match status" value="1"/>
</dbReference>
<evidence type="ECO:0000313" key="1">
    <source>
        <dbReference type="EMBL" id="SMX98455.1"/>
    </source>
</evidence>
<reference evidence="1" key="1">
    <citation type="submission" date="2017-03" db="EMBL/GenBank/DDBJ databases">
        <authorList>
            <person name="Monnet C."/>
        </authorList>
    </citation>
    <scope>NUCLEOTIDE SEQUENCE [LARGE SCALE GENOMIC DNA]</scope>
    <source>
        <strain evidence="1">ATCC 9175</strain>
    </source>
</reference>
<keyword evidence="2" id="KW-1185">Reference proteome</keyword>
<evidence type="ECO:0000313" key="2">
    <source>
        <dbReference type="Proteomes" id="UP000234525"/>
    </source>
</evidence>
<dbReference type="AlphaFoldDB" id="A0A2H1KF43"/>
<comment type="caution">
    <text evidence="1">The sequence shown here is derived from an EMBL/GenBank/DDBJ whole genome shotgun (WGS) entry which is preliminary data.</text>
</comment>
<accession>A0A2H1KF43</accession>
<dbReference type="Proteomes" id="UP000234525">
    <property type="component" value="Unassembled WGS sequence"/>
</dbReference>
<sequence>MGLFSAILGAPLAPLKGTVWVAEQVHSEAEKRYYDPSAIRRQLEEVSAAKDSGAISDEEADKLERDLVARLLESTRRRKSKENP</sequence>
<proteinExistence type="predicted"/>
<dbReference type="RefSeq" id="WP_101584681.1">
    <property type="nucleotide sequence ID" value="NZ_BJME01000015.1"/>
</dbReference>
<dbReference type="EMBL" id="FXZB01000032">
    <property type="protein sequence ID" value="SMX98455.1"/>
    <property type="molecule type" value="Genomic_DNA"/>
</dbReference>
<protein>
    <submittedName>
        <fullName evidence="1">Gas vesicle protein G</fullName>
    </submittedName>
</protein>
<organism evidence="1 2">
    <name type="scientific">Brevibacterium aurantiacum</name>
    <dbReference type="NCBI Taxonomy" id="273384"/>
    <lineage>
        <taxon>Bacteria</taxon>
        <taxon>Bacillati</taxon>
        <taxon>Actinomycetota</taxon>
        <taxon>Actinomycetes</taxon>
        <taxon>Micrococcales</taxon>
        <taxon>Brevibacteriaceae</taxon>
        <taxon>Brevibacterium</taxon>
    </lineage>
</organism>
<dbReference type="InterPro" id="IPR007804">
    <property type="entry name" value="GvpG"/>
</dbReference>
<gene>
    <name evidence="1" type="ORF">BAUR9175_03439</name>
</gene>
<name>A0A2H1KF43_BREAU</name>